<dbReference type="EMBL" id="ML993608">
    <property type="protein sequence ID" value="KAF2163624.1"/>
    <property type="molecule type" value="Genomic_DNA"/>
</dbReference>
<accession>A0A6A6C904</accession>
<gene>
    <name evidence="2" type="ORF">M409DRAFT_57495</name>
</gene>
<feature type="signal peptide" evidence="1">
    <location>
        <begin position="1"/>
        <end position="23"/>
    </location>
</feature>
<sequence>MPWRLEIAASCTCFLLAVQCLLTYEFEPTLERSDEGAGFVISIDQAMRRPLKEQWHPLSPHIALRPGYLRLDMHIEPSYAFYGRPGGDSSASHLPDNNGISASRSLGAGLMQQQSQVVTIGQRPRLV</sequence>
<evidence type="ECO:0000313" key="3">
    <source>
        <dbReference type="Proteomes" id="UP000799537"/>
    </source>
</evidence>
<reference evidence="2" key="1">
    <citation type="journal article" date="2020" name="Stud. Mycol.">
        <title>101 Dothideomycetes genomes: a test case for predicting lifestyles and emergence of pathogens.</title>
        <authorList>
            <person name="Haridas S."/>
            <person name="Albert R."/>
            <person name="Binder M."/>
            <person name="Bloem J."/>
            <person name="Labutti K."/>
            <person name="Salamov A."/>
            <person name="Andreopoulos B."/>
            <person name="Baker S."/>
            <person name="Barry K."/>
            <person name="Bills G."/>
            <person name="Bluhm B."/>
            <person name="Cannon C."/>
            <person name="Castanera R."/>
            <person name="Culley D."/>
            <person name="Daum C."/>
            <person name="Ezra D."/>
            <person name="Gonzalez J."/>
            <person name="Henrissat B."/>
            <person name="Kuo A."/>
            <person name="Liang C."/>
            <person name="Lipzen A."/>
            <person name="Lutzoni F."/>
            <person name="Magnuson J."/>
            <person name="Mondo S."/>
            <person name="Nolan M."/>
            <person name="Ohm R."/>
            <person name="Pangilinan J."/>
            <person name="Park H.-J."/>
            <person name="Ramirez L."/>
            <person name="Alfaro M."/>
            <person name="Sun H."/>
            <person name="Tritt A."/>
            <person name="Yoshinaga Y."/>
            <person name="Zwiers L.-H."/>
            <person name="Turgeon B."/>
            <person name="Goodwin S."/>
            <person name="Spatafora J."/>
            <person name="Crous P."/>
            <person name="Grigoriev I."/>
        </authorList>
    </citation>
    <scope>NUCLEOTIDE SEQUENCE</scope>
    <source>
        <strain evidence="2">ATCC 36951</strain>
    </source>
</reference>
<keyword evidence="1" id="KW-0732">Signal</keyword>
<feature type="chain" id="PRO_5025587199" evidence="1">
    <location>
        <begin position="24"/>
        <end position="127"/>
    </location>
</feature>
<dbReference type="AlphaFoldDB" id="A0A6A6C904"/>
<keyword evidence="3" id="KW-1185">Reference proteome</keyword>
<name>A0A6A6C904_ZASCE</name>
<protein>
    <submittedName>
        <fullName evidence="2">Uncharacterized protein</fullName>
    </submittedName>
</protein>
<dbReference type="RefSeq" id="XP_033664513.1">
    <property type="nucleotide sequence ID" value="XM_033813647.1"/>
</dbReference>
<dbReference type="Proteomes" id="UP000799537">
    <property type="component" value="Unassembled WGS sequence"/>
</dbReference>
<evidence type="ECO:0000313" key="2">
    <source>
        <dbReference type="EMBL" id="KAF2163624.1"/>
    </source>
</evidence>
<evidence type="ECO:0000256" key="1">
    <source>
        <dbReference type="SAM" id="SignalP"/>
    </source>
</evidence>
<organism evidence="2 3">
    <name type="scientific">Zasmidium cellare ATCC 36951</name>
    <dbReference type="NCBI Taxonomy" id="1080233"/>
    <lineage>
        <taxon>Eukaryota</taxon>
        <taxon>Fungi</taxon>
        <taxon>Dikarya</taxon>
        <taxon>Ascomycota</taxon>
        <taxon>Pezizomycotina</taxon>
        <taxon>Dothideomycetes</taxon>
        <taxon>Dothideomycetidae</taxon>
        <taxon>Mycosphaerellales</taxon>
        <taxon>Mycosphaerellaceae</taxon>
        <taxon>Zasmidium</taxon>
    </lineage>
</organism>
<dbReference type="GeneID" id="54566919"/>
<proteinExistence type="predicted"/>